<organism evidence="1">
    <name type="scientific">hydrothermal vent metagenome</name>
    <dbReference type="NCBI Taxonomy" id="652676"/>
    <lineage>
        <taxon>unclassified sequences</taxon>
        <taxon>metagenomes</taxon>
        <taxon>ecological metagenomes</taxon>
    </lineage>
</organism>
<reference evidence="1" key="1">
    <citation type="submission" date="2015-10" db="EMBL/GenBank/DDBJ databases">
        <authorList>
            <person name="Gilbert D.G."/>
        </authorList>
    </citation>
    <scope>NUCLEOTIDE SEQUENCE</scope>
</reference>
<accession>A0A160V758</accession>
<evidence type="ECO:0000313" key="1">
    <source>
        <dbReference type="EMBL" id="CUV01676.1"/>
    </source>
</evidence>
<sequence>MLRTLKPITVIESEAPLVAAPPAEVTIGIVDFGFGVSGTISSGTQNVRVTNKGQQEHEAFLIRLNPGASVEEFLDAFEPGTPPGQGRSGFPALKFGGEDATTDFTPGNYALVRFVEDPNTGAPHFALGMIREFSVQ</sequence>
<dbReference type="EMBL" id="FAXA01000116">
    <property type="protein sequence ID" value="CUV01676.1"/>
    <property type="molecule type" value="Genomic_DNA"/>
</dbReference>
<proteinExistence type="predicted"/>
<gene>
    <name evidence="1" type="ORF">MGWOODY_Clf2557</name>
</gene>
<protein>
    <submittedName>
        <fullName evidence="1">Secreted protein</fullName>
    </submittedName>
</protein>
<dbReference type="AlphaFoldDB" id="A0A160V758"/>
<name>A0A160V758_9ZZZZ</name>